<comment type="caution">
    <text evidence="2">The sequence shown here is derived from an EMBL/GenBank/DDBJ whole genome shotgun (WGS) entry which is preliminary data.</text>
</comment>
<keyword evidence="3" id="KW-1185">Reference proteome</keyword>
<dbReference type="AlphaFoldDB" id="A0A553HYL4"/>
<evidence type="ECO:0000313" key="3">
    <source>
        <dbReference type="Proteomes" id="UP000319160"/>
    </source>
</evidence>
<accession>A0A553HYL4</accession>
<organism evidence="2 3">
    <name type="scientific">Xylaria flabelliformis</name>
    <dbReference type="NCBI Taxonomy" id="2512241"/>
    <lineage>
        <taxon>Eukaryota</taxon>
        <taxon>Fungi</taxon>
        <taxon>Dikarya</taxon>
        <taxon>Ascomycota</taxon>
        <taxon>Pezizomycotina</taxon>
        <taxon>Sordariomycetes</taxon>
        <taxon>Xylariomycetidae</taxon>
        <taxon>Xylariales</taxon>
        <taxon>Xylariaceae</taxon>
        <taxon>Xylaria</taxon>
    </lineage>
</organism>
<sequence>MVSPSHELHLLKSNAVLIPPTDEKPYHQISVTSEKTGCSICIAATKPLPTLIDIPPSHSDFHQHQPKPAEWVSVSHVNDRCGCAPYSKQAKELFAVWRHIHLTLRHEPADNASYAFYPEFEYETGEALAHASLTASLALGEPVPECYNRLIRNFGTPKLRKEFDERNSEGNNYANSDDSDSDYDSDDDSIGSIMNFS</sequence>
<evidence type="ECO:0000256" key="1">
    <source>
        <dbReference type="SAM" id="MobiDB-lite"/>
    </source>
</evidence>
<dbReference type="Proteomes" id="UP000319160">
    <property type="component" value="Unassembled WGS sequence"/>
</dbReference>
<feature type="compositionally biased region" description="Acidic residues" evidence="1">
    <location>
        <begin position="177"/>
        <end position="189"/>
    </location>
</feature>
<gene>
    <name evidence="2" type="ORF">FHL15_006176</name>
</gene>
<protein>
    <submittedName>
        <fullName evidence="2">Uncharacterized protein</fullName>
    </submittedName>
</protein>
<name>A0A553HYL4_9PEZI</name>
<reference evidence="3" key="1">
    <citation type="submission" date="2019-06" db="EMBL/GenBank/DDBJ databases">
        <title>Draft genome sequence of the griseofulvin-producing fungus Xylaria cubensis strain G536.</title>
        <authorList>
            <person name="Mead M.E."/>
            <person name="Raja H.A."/>
            <person name="Steenwyk J.L."/>
            <person name="Knowles S.L."/>
            <person name="Oberlies N.H."/>
            <person name="Rokas A."/>
        </authorList>
    </citation>
    <scope>NUCLEOTIDE SEQUENCE [LARGE SCALE GENOMIC DNA]</scope>
    <source>
        <strain evidence="3">G536</strain>
    </source>
</reference>
<dbReference type="EMBL" id="VFLP01000032">
    <property type="protein sequence ID" value="TRX93038.1"/>
    <property type="molecule type" value="Genomic_DNA"/>
</dbReference>
<evidence type="ECO:0000313" key="2">
    <source>
        <dbReference type="EMBL" id="TRX93038.1"/>
    </source>
</evidence>
<feature type="region of interest" description="Disordered" evidence="1">
    <location>
        <begin position="165"/>
        <end position="197"/>
    </location>
</feature>
<dbReference type="OrthoDB" id="4713215at2759"/>
<proteinExistence type="predicted"/>